<dbReference type="EMBL" id="PEZZ01000017">
    <property type="protein sequence ID" value="PIS05183.1"/>
    <property type="molecule type" value="Genomic_DNA"/>
</dbReference>
<name>A0A2H0W1F0_9BACT</name>
<protein>
    <recommendedName>
        <fullName evidence="2 7">Glutamate racemase</fullName>
        <ecNumber evidence="2 7">5.1.1.3</ecNumber>
    </recommendedName>
</protein>
<feature type="binding site" evidence="7">
    <location>
        <begin position="187"/>
        <end position="188"/>
    </location>
    <ligand>
        <name>substrate</name>
    </ligand>
</feature>
<feature type="active site" description="Proton donor/acceptor" evidence="7">
    <location>
        <position position="69"/>
    </location>
</feature>
<sequence length="268" mass="30145">MIGIFDSGIGGLTVLKAIQHKLPQYQLMYLGDTARLPYGNRSQEAIYKFTTQALGFLFQQGCGLVIVACNTASAEALRKIQREWLLKHYPDRKVLGVIIPLAEKAAELSRFGRVGVVGTRATIKSDTYLKELRKLEPDIEVYAVATPILVPLVEEGMINRPETSKIIRNYVRELKNKKVDTLILGCTHYPLLYQQFKKIMGKSCNVLDAPRIIADSLADYLVRHPDIESKLTKGGNHKYFVTDVTDTFEANAVKWLGHKIVLEKVTLQ</sequence>
<comment type="catalytic activity">
    <reaction evidence="1 7">
        <text>L-glutamate = D-glutamate</text>
        <dbReference type="Rhea" id="RHEA:12813"/>
        <dbReference type="ChEBI" id="CHEBI:29985"/>
        <dbReference type="ChEBI" id="CHEBI:29986"/>
        <dbReference type="EC" id="5.1.1.3"/>
    </reaction>
</comment>
<dbReference type="GO" id="GO:0071555">
    <property type="term" value="P:cell wall organization"/>
    <property type="evidence" value="ECO:0007669"/>
    <property type="project" value="UniProtKB-KW"/>
</dbReference>
<dbReference type="InterPro" id="IPR015942">
    <property type="entry name" value="Asp/Glu/hydantoin_racemase"/>
</dbReference>
<evidence type="ECO:0000256" key="2">
    <source>
        <dbReference type="ARBA" id="ARBA00013090"/>
    </source>
</evidence>
<keyword evidence="5 7" id="KW-0413">Isomerase</keyword>
<comment type="similarity">
    <text evidence="7">Belongs to the aspartate/glutamate racemases family.</text>
</comment>
<dbReference type="NCBIfam" id="TIGR00067">
    <property type="entry name" value="glut_race"/>
    <property type="match status" value="1"/>
</dbReference>
<evidence type="ECO:0000256" key="3">
    <source>
        <dbReference type="ARBA" id="ARBA00022960"/>
    </source>
</evidence>
<dbReference type="Proteomes" id="UP000230935">
    <property type="component" value="Unassembled WGS sequence"/>
</dbReference>
<evidence type="ECO:0000313" key="8">
    <source>
        <dbReference type="EMBL" id="PIS05183.1"/>
    </source>
</evidence>
<dbReference type="InterPro" id="IPR001920">
    <property type="entry name" value="Asp/Glu_race"/>
</dbReference>
<dbReference type="PROSITE" id="PS00923">
    <property type="entry name" value="ASP_GLU_RACEMASE_1"/>
    <property type="match status" value="1"/>
</dbReference>
<feature type="active site" description="Proton donor/acceptor" evidence="7">
    <location>
        <position position="186"/>
    </location>
</feature>
<feature type="binding site" evidence="7">
    <location>
        <begin position="70"/>
        <end position="71"/>
    </location>
    <ligand>
        <name>substrate</name>
    </ligand>
</feature>
<accession>A0A2H0W1F0</accession>
<dbReference type="InterPro" id="IPR033134">
    <property type="entry name" value="Asp/Glu_racemase_AS_2"/>
</dbReference>
<dbReference type="UniPathway" id="UPA00219"/>
<proteinExistence type="inferred from homology"/>
<organism evidence="8 9">
    <name type="scientific">Candidatus Buchananbacteria bacterium CG10_big_fil_rev_8_21_14_0_10_42_9</name>
    <dbReference type="NCBI Taxonomy" id="1974526"/>
    <lineage>
        <taxon>Bacteria</taxon>
        <taxon>Candidatus Buchananiibacteriota</taxon>
    </lineage>
</organism>
<dbReference type="GO" id="GO:0009252">
    <property type="term" value="P:peptidoglycan biosynthetic process"/>
    <property type="evidence" value="ECO:0007669"/>
    <property type="project" value="UniProtKB-UniRule"/>
</dbReference>
<evidence type="ECO:0000256" key="4">
    <source>
        <dbReference type="ARBA" id="ARBA00022984"/>
    </source>
</evidence>
<keyword evidence="6 7" id="KW-0961">Cell wall biogenesis/degradation</keyword>
<evidence type="ECO:0000313" key="9">
    <source>
        <dbReference type="Proteomes" id="UP000230935"/>
    </source>
</evidence>
<dbReference type="InterPro" id="IPR018187">
    <property type="entry name" value="Asp/Glu_racemase_AS_1"/>
</dbReference>
<reference evidence="9" key="1">
    <citation type="submission" date="2017-09" db="EMBL/GenBank/DDBJ databases">
        <title>Depth-based differentiation of microbial function through sediment-hosted aquifers and enrichment of novel symbionts in the deep terrestrial subsurface.</title>
        <authorList>
            <person name="Probst A.J."/>
            <person name="Ladd B."/>
            <person name="Jarett J.K."/>
            <person name="Geller-Mcgrath D.E."/>
            <person name="Sieber C.M.K."/>
            <person name="Emerson J.B."/>
            <person name="Anantharaman K."/>
            <person name="Thomas B.C."/>
            <person name="Malmstrom R."/>
            <person name="Stieglmeier M."/>
            <person name="Klingl A."/>
            <person name="Woyke T."/>
            <person name="Ryan C.M."/>
            <person name="Banfield J.F."/>
        </authorList>
    </citation>
    <scope>NUCLEOTIDE SEQUENCE [LARGE SCALE GENOMIC DNA]</scope>
</reference>
<dbReference type="PROSITE" id="PS00924">
    <property type="entry name" value="ASP_GLU_RACEMASE_2"/>
    <property type="match status" value="1"/>
</dbReference>
<gene>
    <name evidence="7" type="primary">murI</name>
    <name evidence="8" type="ORF">COT81_02490</name>
</gene>
<dbReference type="PANTHER" id="PTHR21198">
    <property type="entry name" value="GLUTAMATE RACEMASE"/>
    <property type="match status" value="1"/>
</dbReference>
<dbReference type="EC" id="5.1.1.3" evidence="2 7"/>
<dbReference type="GO" id="GO:0008360">
    <property type="term" value="P:regulation of cell shape"/>
    <property type="evidence" value="ECO:0007669"/>
    <property type="project" value="UniProtKB-KW"/>
</dbReference>
<dbReference type="PANTHER" id="PTHR21198:SF2">
    <property type="entry name" value="GLUTAMATE RACEMASE"/>
    <property type="match status" value="1"/>
</dbReference>
<dbReference type="InterPro" id="IPR004391">
    <property type="entry name" value="Glu_race"/>
</dbReference>
<evidence type="ECO:0000256" key="1">
    <source>
        <dbReference type="ARBA" id="ARBA00001602"/>
    </source>
</evidence>
<dbReference type="GO" id="GO:0008881">
    <property type="term" value="F:glutamate racemase activity"/>
    <property type="evidence" value="ECO:0007669"/>
    <property type="project" value="UniProtKB-UniRule"/>
</dbReference>
<dbReference type="AlphaFoldDB" id="A0A2H0W1F0"/>
<dbReference type="SUPFAM" id="SSF53681">
    <property type="entry name" value="Aspartate/glutamate racemase"/>
    <property type="match status" value="2"/>
</dbReference>
<keyword evidence="4 7" id="KW-0573">Peptidoglycan synthesis</keyword>
<comment type="function">
    <text evidence="7">Provides the (R)-glutamate required for cell wall biosynthesis.</text>
</comment>
<dbReference type="Pfam" id="PF01177">
    <property type="entry name" value="Asp_Glu_race"/>
    <property type="match status" value="1"/>
</dbReference>
<dbReference type="HAMAP" id="MF_00258">
    <property type="entry name" value="Glu_racemase"/>
    <property type="match status" value="1"/>
</dbReference>
<feature type="binding site" evidence="7">
    <location>
        <begin position="6"/>
        <end position="7"/>
    </location>
    <ligand>
        <name>substrate</name>
    </ligand>
</feature>
<comment type="caution">
    <text evidence="8">The sequence shown here is derived from an EMBL/GenBank/DDBJ whole genome shotgun (WGS) entry which is preliminary data.</text>
</comment>
<comment type="pathway">
    <text evidence="7">Cell wall biogenesis; peptidoglycan biosynthesis.</text>
</comment>
<evidence type="ECO:0000256" key="5">
    <source>
        <dbReference type="ARBA" id="ARBA00023235"/>
    </source>
</evidence>
<dbReference type="FunFam" id="3.40.50.1860:FF:000001">
    <property type="entry name" value="Glutamate racemase"/>
    <property type="match status" value="1"/>
</dbReference>
<dbReference type="Gene3D" id="3.40.50.1860">
    <property type="match status" value="2"/>
</dbReference>
<feature type="binding site" evidence="7">
    <location>
        <begin position="38"/>
        <end position="39"/>
    </location>
    <ligand>
        <name>substrate</name>
    </ligand>
</feature>
<keyword evidence="3 7" id="KW-0133">Cell shape</keyword>
<evidence type="ECO:0000256" key="6">
    <source>
        <dbReference type="ARBA" id="ARBA00023316"/>
    </source>
</evidence>
<evidence type="ECO:0000256" key="7">
    <source>
        <dbReference type="HAMAP-Rule" id="MF_00258"/>
    </source>
</evidence>